<feature type="region of interest" description="Disordered" evidence="1">
    <location>
        <begin position="1"/>
        <end position="163"/>
    </location>
</feature>
<evidence type="ECO:0000313" key="3">
    <source>
        <dbReference type="Proteomes" id="UP001182556"/>
    </source>
</evidence>
<evidence type="ECO:0000256" key="1">
    <source>
        <dbReference type="SAM" id="MobiDB-lite"/>
    </source>
</evidence>
<feature type="compositionally biased region" description="Basic and acidic residues" evidence="1">
    <location>
        <begin position="11"/>
        <end position="20"/>
    </location>
</feature>
<comment type="caution">
    <text evidence="2">The sequence shown here is derived from an EMBL/GenBank/DDBJ whole genome shotgun (WGS) entry which is preliminary data.</text>
</comment>
<accession>A0AAD9D1S9</accession>
<sequence>MFGGRNSPPGGRDRDMKRQTEFITHPMSFSRPRPAPKPTGSILRESVDGPTYTSSTQRFHGRENSFASTPAASSLGDDEMDQRASRGVGGHRLIVQNASIGTGTDTDESVSPAHTPPGTLRPGASQVKLPSPLRQDFSRPRPDSTAHTLPSLYEPPAGAPTFRETTYTSYSAATDNAHDRYSSSDRPETLLSLPSRYAAAERHSTASTIGAALGSGRRTDQNFWSRQELPPVPRSVSHEST</sequence>
<proteinExistence type="predicted"/>
<organism evidence="2 3">
    <name type="scientific">Papiliotrema laurentii</name>
    <name type="common">Cryptococcus laurentii</name>
    <dbReference type="NCBI Taxonomy" id="5418"/>
    <lineage>
        <taxon>Eukaryota</taxon>
        <taxon>Fungi</taxon>
        <taxon>Dikarya</taxon>
        <taxon>Basidiomycota</taxon>
        <taxon>Agaricomycotina</taxon>
        <taxon>Tremellomycetes</taxon>
        <taxon>Tremellales</taxon>
        <taxon>Rhynchogastremaceae</taxon>
        <taxon>Papiliotrema</taxon>
    </lineage>
</organism>
<dbReference type="EMBL" id="JAODAN010000007">
    <property type="protein sequence ID" value="KAK1923286.1"/>
    <property type="molecule type" value="Genomic_DNA"/>
</dbReference>
<protein>
    <submittedName>
        <fullName evidence="2">Uncharacterized protein</fullName>
    </submittedName>
</protein>
<dbReference type="AlphaFoldDB" id="A0AAD9D1S9"/>
<dbReference type="Proteomes" id="UP001182556">
    <property type="component" value="Unassembled WGS sequence"/>
</dbReference>
<reference evidence="2" key="1">
    <citation type="submission" date="2023-02" db="EMBL/GenBank/DDBJ databases">
        <title>Identification and recombinant expression of a fungal hydrolase from Papiliotrema laurentii that hydrolyzes apple cutin and clears colloidal polyester polyurethane.</title>
        <authorList>
            <consortium name="DOE Joint Genome Institute"/>
            <person name="Roman V.A."/>
            <person name="Bojanowski C."/>
            <person name="Crable B.R."/>
            <person name="Wagner D.N."/>
            <person name="Hung C.S."/>
            <person name="Nadeau L.J."/>
            <person name="Schratz L."/>
            <person name="Haridas S."/>
            <person name="Pangilinan J."/>
            <person name="Lipzen A."/>
            <person name="Na H."/>
            <person name="Yan M."/>
            <person name="Ng V."/>
            <person name="Grigoriev I.V."/>
            <person name="Spatafora J.W."/>
            <person name="Barlow D."/>
            <person name="Biffinger J."/>
            <person name="Kelley-Loughnane N."/>
            <person name="Varaljay V.A."/>
            <person name="Crookes-Goodson W.J."/>
        </authorList>
    </citation>
    <scope>NUCLEOTIDE SEQUENCE</scope>
    <source>
        <strain evidence="2">5307AH</strain>
    </source>
</reference>
<name>A0AAD9D1S9_PAPLA</name>
<feature type="region of interest" description="Disordered" evidence="1">
    <location>
        <begin position="202"/>
        <end position="241"/>
    </location>
</feature>
<evidence type="ECO:0000313" key="2">
    <source>
        <dbReference type="EMBL" id="KAK1923286.1"/>
    </source>
</evidence>
<gene>
    <name evidence="2" type="ORF">DB88DRAFT_494496</name>
</gene>
<keyword evidence="3" id="KW-1185">Reference proteome</keyword>